<feature type="compositionally biased region" description="Low complexity" evidence="1">
    <location>
        <begin position="192"/>
        <end position="208"/>
    </location>
</feature>
<protein>
    <submittedName>
        <fullName evidence="4">Uncharacterized protein</fullName>
    </submittedName>
</protein>
<keyword evidence="2" id="KW-0812">Transmembrane</keyword>
<keyword evidence="2" id="KW-1133">Transmembrane helix</keyword>
<proteinExistence type="predicted"/>
<evidence type="ECO:0000256" key="3">
    <source>
        <dbReference type="SAM" id="SignalP"/>
    </source>
</evidence>
<feature type="signal peptide" evidence="3">
    <location>
        <begin position="1"/>
        <end position="24"/>
    </location>
</feature>
<gene>
    <name evidence="4" type="ORF">BJ684DRAFT_21795</name>
</gene>
<feature type="chain" id="PRO_5020652181" evidence="3">
    <location>
        <begin position="25"/>
        <end position="208"/>
    </location>
</feature>
<feature type="transmembrane region" description="Helical" evidence="2">
    <location>
        <begin position="48"/>
        <end position="65"/>
    </location>
</feature>
<name>A0A4P9XYZ1_9FUNG</name>
<accession>A0A4P9XYZ1</accession>
<organism evidence="4 5">
    <name type="scientific">Piptocephalis cylindrospora</name>
    <dbReference type="NCBI Taxonomy" id="1907219"/>
    <lineage>
        <taxon>Eukaryota</taxon>
        <taxon>Fungi</taxon>
        <taxon>Fungi incertae sedis</taxon>
        <taxon>Zoopagomycota</taxon>
        <taxon>Zoopagomycotina</taxon>
        <taxon>Zoopagomycetes</taxon>
        <taxon>Zoopagales</taxon>
        <taxon>Piptocephalidaceae</taxon>
        <taxon>Piptocephalis</taxon>
    </lineage>
</organism>
<dbReference type="Proteomes" id="UP000267251">
    <property type="component" value="Unassembled WGS sequence"/>
</dbReference>
<feature type="region of interest" description="Disordered" evidence="1">
    <location>
        <begin position="135"/>
        <end position="208"/>
    </location>
</feature>
<keyword evidence="3" id="KW-0732">Signal</keyword>
<evidence type="ECO:0000256" key="2">
    <source>
        <dbReference type="SAM" id="Phobius"/>
    </source>
</evidence>
<keyword evidence="5" id="KW-1185">Reference proteome</keyword>
<evidence type="ECO:0000313" key="4">
    <source>
        <dbReference type="EMBL" id="RKP11627.1"/>
    </source>
</evidence>
<keyword evidence="2" id="KW-0472">Membrane</keyword>
<dbReference type="EMBL" id="KZ988760">
    <property type="protein sequence ID" value="RKP11627.1"/>
    <property type="molecule type" value="Genomic_DNA"/>
</dbReference>
<sequence length="208" mass="21645">MASSVLSLLPGLALVVAGVPVVLAKGGRRGGSFGSGGSGTCGETCYVPIIAVVLVLLLLTMTHWLRKKSRQRILLQKVNPYPNNNTTTPIGAPPSGVVYQDPALMAAQNGQTMATHTSSNPMYQAPTPQYYTPPGGYPTPQGYPAPQGYPVSQPGAYPISQPGTYPDPQPGSYAAPYPTQSVPVTSYPAAMPDPAAHTPSAHHPPTVQ</sequence>
<evidence type="ECO:0000256" key="1">
    <source>
        <dbReference type="SAM" id="MobiDB-lite"/>
    </source>
</evidence>
<dbReference type="AlphaFoldDB" id="A0A4P9XYZ1"/>
<reference evidence="5" key="1">
    <citation type="journal article" date="2018" name="Nat. Microbiol.">
        <title>Leveraging single-cell genomics to expand the fungal tree of life.</title>
        <authorList>
            <person name="Ahrendt S.R."/>
            <person name="Quandt C.A."/>
            <person name="Ciobanu D."/>
            <person name="Clum A."/>
            <person name="Salamov A."/>
            <person name="Andreopoulos B."/>
            <person name="Cheng J.F."/>
            <person name="Woyke T."/>
            <person name="Pelin A."/>
            <person name="Henrissat B."/>
            <person name="Reynolds N.K."/>
            <person name="Benny G.L."/>
            <person name="Smith M.E."/>
            <person name="James T.Y."/>
            <person name="Grigoriev I.V."/>
        </authorList>
    </citation>
    <scope>NUCLEOTIDE SEQUENCE [LARGE SCALE GENOMIC DNA]</scope>
</reference>
<evidence type="ECO:0000313" key="5">
    <source>
        <dbReference type="Proteomes" id="UP000267251"/>
    </source>
</evidence>